<dbReference type="SUPFAM" id="SSF88697">
    <property type="entry name" value="PUA domain-like"/>
    <property type="match status" value="1"/>
</dbReference>
<dbReference type="EC" id="2.1.1.193" evidence="3 12"/>
<dbReference type="GO" id="GO:0070475">
    <property type="term" value="P:rRNA base methylation"/>
    <property type="evidence" value="ECO:0007669"/>
    <property type="project" value="TreeGrafter"/>
</dbReference>
<dbReference type="GO" id="GO:0005737">
    <property type="term" value="C:cytoplasm"/>
    <property type="evidence" value="ECO:0007669"/>
    <property type="project" value="UniProtKB-SubCell"/>
</dbReference>
<dbReference type="EMBL" id="AAPV01000001">
    <property type="protein sequence ID" value="EAS85185.1"/>
    <property type="molecule type" value="Genomic_DNA"/>
</dbReference>
<evidence type="ECO:0000256" key="4">
    <source>
        <dbReference type="ARBA" id="ARBA00013673"/>
    </source>
</evidence>
<keyword evidence="7 12" id="KW-0489">Methyltransferase</keyword>
<evidence type="ECO:0000256" key="7">
    <source>
        <dbReference type="ARBA" id="ARBA00022603"/>
    </source>
</evidence>
<dbReference type="InterPro" id="IPR046887">
    <property type="entry name" value="RsmE_PUA-like"/>
</dbReference>
<evidence type="ECO:0000256" key="1">
    <source>
        <dbReference type="ARBA" id="ARBA00004496"/>
    </source>
</evidence>
<comment type="catalytic activity">
    <reaction evidence="11 12">
        <text>uridine(1498) in 16S rRNA + S-adenosyl-L-methionine = N(3)-methyluridine(1498) in 16S rRNA + S-adenosyl-L-homocysteine + H(+)</text>
        <dbReference type="Rhea" id="RHEA:42920"/>
        <dbReference type="Rhea" id="RHEA-COMP:10283"/>
        <dbReference type="Rhea" id="RHEA-COMP:10284"/>
        <dbReference type="ChEBI" id="CHEBI:15378"/>
        <dbReference type="ChEBI" id="CHEBI:57856"/>
        <dbReference type="ChEBI" id="CHEBI:59789"/>
        <dbReference type="ChEBI" id="CHEBI:65315"/>
        <dbReference type="ChEBI" id="CHEBI:74502"/>
        <dbReference type="EC" id="2.1.1.193"/>
    </reaction>
</comment>
<evidence type="ECO:0000256" key="2">
    <source>
        <dbReference type="ARBA" id="ARBA00005528"/>
    </source>
</evidence>
<dbReference type="Gene3D" id="2.40.240.20">
    <property type="entry name" value="Hypothetical PUA domain-like, domain 1"/>
    <property type="match status" value="1"/>
</dbReference>
<evidence type="ECO:0000256" key="9">
    <source>
        <dbReference type="ARBA" id="ARBA00022691"/>
    </source>
</evidence>
<dbReference type="InterPro" id="IPR006700">
    <property type="entry name" value="RsmE"/>
</dbReference>
<dbReference type="PIRSF" id="PIRSF015601">
    <property type="entry name" value="MTase_slr0722"/>
    <property type="match status" value="1"/>
</dbReference>
<evidence type="ECO:0000259" key="14">
    <source>
        <dbReference type="Pfam" id="PF20260"/>
    </source>
</evidence>
<evidence type="ECO:0000256" key="8">
    <source>
        <dbReference type="ARBA" id="ARBA00022679"/>
    </source>
</evidence>
<evidence type="ECO:0000256" key="3">
    <source>
        <dbReference type="ARBA" id="ARBA00012328"/>
    </source>
</evidence>
<evidence type="ECO:0000256" key="6">
    <source>
        <dbReference type="ARBA" id="ARBA00022552"/>
    </source>
</evidence>
<evidence type="ECO:0000256" key="10">
    <source>
        <dbReference type="ARBA" id="ARBA00025699"/>
    </source>
</evidence>
<dbReference type="SUPFAM" id="SSF75217">
    <property type="entry name" value="alpha/beta knot"/>
    <property type="match status" value="1"/>
</dbReference>
<comment type="caution">
    <text evidence="15">The sequence shown here is derived from an EMBL/GenBank/DDBJ whole genome shotgun (WGS) entry which is preliminary data.</text>
</comment>
<dbReference type="Pfam" id="PF04452">
    <property type="entry name" value="Methyltrans_RNA"/>
    <property type="match status" value="1"/>
</dbReference>
<feature type="domain" description="Ribosomal RNA small subunit methyltransferase E PUA-like" evidence="14">
    <location>
        <begin position="20"/>
        <end position="65"/>
    </location>
</feature>
<name>Q1V0P3_PELU1</name>
<dbReference type="CDD" id="cd18084">
    <property type="entry name" value="RsmE-like"/>
    <property type="match status" value="1"/>
</dbReference>
<dbReference type="PANTHER" id="PTHR30027:SF3">
    <property type="entry name" value="16S RRNA (URACIL(1498)-N(3))-METHYLTRANSFERASE"/>
    <property type="match status" value="1"/>
</dbReference>
<evidence type="ECO:0000313" key="16">
    <source>
        <dbReference type="Proteomes" id="UP000005306"/>
    </source>
</evidence>
<evidence type="ECO:0000256" key="5">
    <source>
        <dbReference type="ARBA" id="ARBA00022490"/>
    </source>
</evidence>
<dbReference type="PANTHER" id="PTHR30027">
    <property type="entry name" value="RIBOSOMAL RNA SMALL SUBUNIT METHYLTRANSFERASE E"/>
    <property type="match status" value="1"/>
</dbReference>
<dbReference type="GO" id="GO:0070042">
    <property type="term" value="F:rRNA (uridine-N3-)-methyltransferase activity"/>
    <property type="evidence" value="ECO:0007669"/>
    <property type="project" value="TreeGrafter"/>
</dbReference>
<comment type="similarity">
    <text evidence="2 12">Belongs to the RNA methyltransferase RsmE family.</text>
</comment>
<gene>
    <name evidence="15" type="ORF">PU1002_05671</name>
</gene>
<proteinExistence type="inferred from homology"/>
<evidence type="ECO:0000256" key="11">
    <source>
        <dbReference type="ARBA" id="ARBA00047944"/>
    </source>
</evidence>
<dbReference type="InterPro" id="IPR029026">
    <property type="entry name" value="tRNA_m1G_MTases_N"/>
</dbReference>
<dbReference type="InterPro" id="IPR046886">
    <property type="entry name" value="RsmE_MTase_dom"/>
</dbReference>
<dbReference type="InterPro" id="IPR029028">
    <property type="entry name" value="Alpha/beta_knot_MTases"/>
</dbReference>
<keyword evidence="9 12" id="KW-0949">S-adenosyl-L-methionine</keyword>
<dbReference type="HOGENOM" id="CLU_067442_4_0_5"/>
<dbReference type="Gene3D" id="3.40.1280.10">
    <property type="match status" value="1"/>
</dbReference>
<dbReference type="Pfam" id="PF20260">
    <property type="entry name" value="PUA_4"/>
    <property type="match status" value="1"/>
</dbReference>
<evidence type="ECO:0000313" key="15">
    <source>
        <dbReference type="EMBL" id="EAS85185.1"/>
    </source>
</evidence>
<protein>
    <recommendedName>
        <fullName evidence="4 12">Ribosomal RNA small subunit methyltransferase E</fullName>
        <ecNumber evidence="3 12">2.1.1.193</ecNumber>
    </recommendedName>
</protein>
<keyword evidence="5 12" id="KW-0963">Cytoplasm</keyword>
<dbReference type="AlphaFoldDB" id="Q1V0P3"/>
<evidence type="ECO:0000259" key="13">
    <source>
        <dbReference type="Pfam" id="PF04452"/>
    </source>
</evidence>
<keyword evidence="8 12" id="KW-0808">Transferase</keyword>
<organism evidence="15 16">
    <name type="scientific">Pelagibacter ubique (strain HTCC1002)</name>
    <dbReference type="NCBI Taxonomy" id="314261"/>
    <lineage>
        <taxon>Bacteria</taxon>
        <taxon>Pseudomonadati</taxon>
        <taxon>Pseudomonadota</taxon>
        <taxon>Alphaproteobacteria</taxon>
        <taxon>Candidatus Pelagibacterales</taxon>
        <taxon>Candidatus Pelagibacteraceae</taxon>
        <taxon>Candidatus Pelagibacter</taxon>
    </lineage>
</organism>
<dbReference type="NCBIfam" id="TIGR00046">
    <property type="entry name" value="RsmE family RNA methyltransferase"/>
    <property type="match status" value="1"/>
</dbReference>
<dbReference type="InterPro" id="IPR015947">
    <property type="entry name" value="PUA-like_sf"/>
</dbReference>
<comment type="subcellular location">
    <subcellularLocation>
        <location evidence="1 12">Cytoplasm</location>
    </subcellularLocation>
</comment>
<dbReference type="Proteomes" id="UP000005306">
    <property type="component" value="Unassembled WGS sequence"/>
</dbReference>
<dbReference type="RefSeq" id="WP_006997772.1">
    <property type="nucleotide sequence ID" value="NZ_CH724130.1"/>
</dbReference>
<evidence type="ECO:0000256" key="12">
    <source>
        <dbReference type="PIRNR" id="PIRNR015601"/>
    </source>
</evidence>
<comment type="function">
    <text evidence="10 12">Specifically methylates the N3 position of the uracil ring of uridine 1498 (m3U1498) in 16S rRNA. Acts on the fully assembled 30S ribosomal subunit.</text>
</comment>
<accession>Q1V0P3</accession>
<keyword evidence="6 12" id="KW-0698">rRNA processing</keyword>
<sequence>MSNIRLFFKESLSLNLTAKLDKSQSHYVNKVMRIKVGEVFSLFNNSGEWEAKILTISKSIVEFNITKQLRQKENVKDLWLAFSPIKSNYFNFMIQKATELGVTKFLPIIFDRTIVRKINKERLEKVIIEAAEQSNRINVPLIEDPQSLKSFLNHEKMGLIFTDLNSENKKLDFNKLAHNPTCVIIGPEGDFSEEERGEILAFKGVQPIKINENILRSETAVISALSIVNYLIN</sequence>
<feature type="domain" description="Ribosomal RNA small subunit methyltransferase E methyltransferase" evidence="13">
    <location>
        <begin position="75"/>
        <end position="228"/>
    </location>
</feature>
<reference evidence="15 16" key="1">
    <citation type="submission" date="2006-04" db="EMBL/GenBank/DDBJ databases">
        <authorList>
            <person name="Giovannoni S.J."/>
            <person name="Cho J.-C."/>
            <person name="Ferriera S."/>
            <person name="Johnson J."/>
            <person name="Kravitz S."/>
            <person name="Halpern A."/>
            <person name="Remington K."/>
            <person name="Beeson K."/>
            <person name="Tran B."/>
            <person name="Rogers Y.-H."/>
            <person name="Friedman R."/>
            <person name="Venter J.C."/>
        </authorList>
    </citation>
    <scope>NUCLEOTIDE SEQUENCE [LARGE SCALE GENOMIC DNA]</scope>
    <source>
        <strain evidence="15 16">HTCC1002</strain>
    </source>
</reference>